<feature type="region of interest" description="Disordered" evidence="1">
    <location>
        <begin position="1"/>
        <end position="20"/>
    </location>
</feature>
<name>A0A2I1H6B4_9GLOM</name>
<dbReference type="VEuPathDB" id="FungiDB:FUN_011429"/>
<reference evidence="2 3" key="1">
    <citation type="submission" date="2015-10" db="EMBL/GenBank/DDBJ databases">
        <title>Genome analyses suggest a sexual origin of heterokaryosis in a supposedly ancient asexual fungus.</title>
        <authorList>
            <person name="Ropars J."/>
            <person name="Sedzielewska K."/>
            <person name="Noel J."/>
            <person name="Charron P."/>
            <person name="Farinelli L."/>
            <person name="Marton T."/>
            <person name="Kruger M."/>
            <person name="Pelin A."/>
            <person name="Brachmann A."/>
            <person name="Corradi N."/>
        </authorList>
    </citation>
    <scope>NUCLEOTIDE SEQUENCE [LARGE SCALE GENOMIC DNA]</scope>
    <source>
        <strain evidence="2 3">A4</strain>
    </source>
</reference>
<comment type="caution">
    <text evidence="2">The sequence shown here is derived from an EMBL/GenBank/DDBJ whole genome shotgun (WGS) entry which is preliminary data.</text>
</comment>
<evidence type="ECO:0000313" key="2">
    <source>
        <dbReference type="EMBL" id="PKY54422.1"/>
    </source>
</evidence>
<evidence type="ECO:0000256" key="1">
    <source>
        <dbReference type="SAM" id="MobiDB-lite"/>
    </source>
</evidence>
<dbReference type="SUPFAM" id="SSF56219">
    <property type="entry name" value="DNase I-like"/>
    <property type="match status" value="1"/>
</dbReference>
<protein>
    <recommendedName>
        <fullName evidence="4">DNase I-like protein</fullName>
    </recommendedName>
</protein>
<dbReference type="InterPro" id="IPR036691">
    <property type="entry name" value="Endo/exonu/phosph_ase_sf"/>
</dbReference>
<dbReference type="EMBL" id="LLXI01001606">
    <property type="protein sequence ID" value="PKY54422.1"/>
    <property type="molecule type" value="Genomic_DNA"/>
</dbReference>
<keyword evidence="3" id="KW-1185">Reference proteome</keyword>
<dbReference type="Proteomes" id="UP000234323">
    <property type="component" value="Unassembled WGS sequence"/>
</dbReference>
<evidence type="ECO:0008006" key="4">
    <source>
        <dbReference type="Google" id="ProtNLM"/>
    </source>
</evidence>
<organism evidence="2 3">
    <name type="scientific">Rhizophagus irregularis</name>
    <dbReference type="NCBI Taxonomy" id="588596"/>
    <lineage>
        <taxon>Eukaryota</taxon>
        <taxon>Fungi</taxon>
        <taxon>Fungi incertae sedis</taxon>
        <taxon>Mucoromycota</taxon>
        <taxon>Glomeromycotina</taxon>
        <taxon>Glomeromycetes</taxon>
        <taxon>Glomerales</taxon>
        <taxon>Glomeraceae</taxon>
        <taxon>Rhizophagus</taxon>
    </lineage>
</organism>
<gene>
    <name evidence="2" type="ORF">RhiirA4_473230</name>
</gene>
<dbReference type="VEuPathDB" id="FungiDB:RhiirA1_473264"/>
<sequence length="536" mass="63508">MEHTNINTPVDVENQPTLPPSDTLYNYNSNTQKNTQTPKTYHKTKKHQKNIPYFNPNFLQSNSINVASLNIRGGLESKLINLIDHMIELDIHFLHLCETHKYHKNNTLENDNNFQQNNKNNHKKLNHTQFTHTPSNEKFIIIHNPDPDNKSSGISIIISPILYRYIGPLYFIPGRLIHATFFFKKHHQLNIINLYLPPVSSKDTNYKTLDMIDKHISDKINNTNKYNYYILMGDFNINPHNSKLSYKKNNNNDNNIDTPNRDHTKIPYENLPKHYYHKHILSTLKNNFFKDIIKIYQNPPPPTFSNHNGHSYIDIIFGSMNFLPYTLYGNIIDAPITTDHKMIYISIKKDFFINTNNHTNYSNNIIELNNKKHISTTEKINYKKITTSQWTDFHNFVWDKFLHLNAQTLQTTNIQTQLNTHYESIQQSINRTIKSLNFPIIKNNTHQYEYSHEIRIIQNDIYYILKLIRQIRTYFSISNNLKYLPRIEFWNNPKKLNRLKRITSDPKMKNAITDNNEEITWPSLINLTNFETIIKH</sequence>
<dbReference type="AlphaFoldDB" id="A0A2I1H6B4"/>
<dbReference type="Gene3D" id="3.60.10.10">
    <property type="entry name" value="Endonuclease/exonuclease/phosphatase"/>
    <property type="match status" value="1"/>
</dbReference>
<proteinExistence type="predicted"/>
<evidence type="ECO:0000313" key="3">
    <source>
        <dbReference type="Proteomes" id="UP000234323"/>
    </source>
</evidence>
<dbReference type="VEuPathDB" id="FungiDB:RhiirFUN_021505"/>
<accession>A0A2I1H6B4</accession>